<keyword evidence="1" id="KW-0472">Membrane</keyword>
<protein>
    <submittedName>
        <fullName evidence="2">MARVEL domain-containing protein</fullName>
    </submittedName>
</protein>
<reference evidence="2" key="1">
    <citation type="submission" date="2019-11" db="UniProtKB">
        <authorList>
            <consortium name="WormBaseParasite"/>
        </authorList>
    </citation>
    <scope>IDENTIFICATION</scope>
</reference>
<name>A0A5K3FYJ2_MESCO</name>
<dbReference type="WBParaSite" id="MCU_013273-RA">
    <property type="protein sequence ID" value="MCU_013273-RA"/>
    <property type="gene ID" value="MCU_013273"/>
</dbReference>
<sequence length="132" mass="14769">MLFLGMQNNLIACVIIVFLCIISSFVVGSVSVLARIVPAALVNAFLYLTACVFIVFANCIEHIKVIHIRSKWGPCYPISDLPPELYNPQMITVHYGWPVYLNWAAVSVFLGSTCAWFTLKRILFVETSKAII</sequence>
<keyword evidence="1" id="KW-0812">Transmembrane</keyword>
<evidence type="ECO:0000256" key="1">
    <source>
        <dbReference type="SAM" id="Phobius"/>
    </source>
</evidence>
<keyword evidence="1" id="KW-1133">Transmembrane helix</keyword>
<evidence type="ECO:0000313" key="2">
    <source>
        <dbReference type="WBParaSite" id="MCU_013273-RA"/>
    </source>
</evidence>
<feature type="transmembrane region" description="Helical" evidence="1">
    <location>
        <begin position="44"/>
        <end position="63"/>
    </location>
</feature>
<accession>A0A5K3FYJ2</accession>
<proteinExistence type="predicted"/>
<dbReference type="AlphaFoldDB" id="A0A5K3FYJ2"/>
<organism evidence="2">
    <name type="scientific">Mesocestoides corti</name>
    <name type="common">Flatworm</name>
    <dbReference type="NCBI Taxonomy" id="53468"/>
    <lineage>
        <taxon>Eukaryota</taxon>
        <taxon>Metazoa</taxon>
        <taxon>Spiralia</taxon>
        <taxon>Lophotrochozoa</taxon>
        <taxon>Platyhelminthes</taxon>
        <taxon>Cestoda</taxon>
        <taxon>Eucestoda</taxon>
        <taxon>Cyclophyllidea</taxon>
        <taxon>Mesocestoididae</taxon>
        <taxon>Mesocestoides</taxon>
    </lineage>
</organism>
<feature type="transmembrane region" description="Helical" evidence="1">
    <location>
        <begin position="99"/>
        <end position="119"/>
    </location>
</feature>